<proteinExistence type="predicted"/>
<organism evidence="3 4">
    <name type="scientific">Qingshengfaniella alkalisoli</name>
    <dbReference type="NCBI Taxonomy" id="2599296"/>
    <lineage>
        <taxon>Bacteria</taxon>
        <taxon>Pseudomonadati</taxon>
        <taxon>Pseudomonadota</taxon>
        <taxon>Alphaproteobacteria</taxon>
        <taxon>Rhodobacterales</taxon>
        <taxon>Paracoccaceae</taxon>
        <taxon>Qingshengfaniella</taxon>
    </lineage>
</organism>
<evidence type="ECO:0000313" key="4">
    <source>
        <dbReference type="Proteomes" id="UP000318483"/>
    </source>
</evidence>
<evidence type="ECO:0000259" key="2">
    <source>
        <dbReference type="Pfam" id="PF01738"/>
    </source>
</evidence>
<keyword evidence="1 3" id="KW-0378">Hydrolase</keyword>
<evidence type="ECO:0000256" key="1">
    <source>
        <dbReference type="ARBA" id="ARBA00022801"/>
    </source>
</evidence>
<dbReference type="EMBL" id="CP042261">
    <property type="protein sequence ID" value="QDY69701.1"/>
    <property type="molecule type" value="Genomic_DNA"/>
</dbReference>
<gene>
    <name evidence="3" type="ORF">FPZ52_08750</name>
</gene>
<dbReference type="OrthoDB" id="3647650at2"/>
<dbReference type="PANTHER" id="PTHR22946">
    <property type="entry name" value="DIENELACTONE HYDROLASE DOMAIN-CONTAINING PROTEIN-RELATED"/>
    <property type="match status" value="1"/>
</dbReference>
<reference evidence="3 4" key="1">
    <citation type="submission" date="2019-07" db="EMBL/GenBank/DDBJ databases">
        <title>Litoreibacter alkalisoli sp. nov., isolated from saline-alkaline soil.</title>
        <authorList>
            <person name="Wang S."/>
            <person name="Xu L."/>
            <person name="Xing Y.-T."/>
            <person name="Sun J.-Q."/>
        </authorList>
    </citation>
    <scope>NUCLEOTIDE SEQUENCE [LARGE SCALE GENOMIC DNA]</scope>
    <source>
        <strain evidence="3 4">LN3S51</strain>
    </source>
</reference>
<evidence type="ECO:0000313" key="3">
    <source>
        <dbReference type="EMBL" id="QDY69701.1"/>
    </source>
</evidence>
<feature type="domain" description="Dienelactone hydrolase" evidence="2">
    <location>
        <begin position="142"/>
        <end position="304"/>
    </location>
</feature>
<dbReference type="PANTHER" id="PTHR22946:SF9">
    <property type="entry name" value="POLYKETIDE TRANSFERASE AF380"/>
    <property type="match status" value="1"/>
</dbReference>
<accession>A0A5B8IXN7</accession>
<dbReference type="GO" id="GO:0052689">
    <property type="term" value="F:carboxylic ester hydrolase activity"/>
    <property type="evidence" value="ECO:0007669"/>
    <property type="project" value="UniProtKB-ARBA"/>
</dbReference>
<dbReference type="Proteomes" id="UP000318483">
    <property type="component" value="Chromosome"/>
</dbReference>
<dbReference type="InterPro" id="IPR050261">
    <property type="entry name" value="FrsA_esterase"/>
</dbReference>
<keyword evidence="4" id="KW-1185">Reference proteome</keyword>
<dbReference type="Pfam" id="PF01738">
    <property type="entry name" value="DLH"/>
    <property type="match status" value="1"/>
</dbReference>
<dbReference type="KEGG" id="lit:FPZ52_08750"/>
<dbReference type="InterPro" id="IPR002925">
    <property type="entry name" value="Dienelactn_hydro"/>
</dbReference>
<dbReference type="InterPro" id="IPR029058">
    <property type="entry name" value="AB_hydrolase_fold"/>
</dbReference>
<sequence length="348" mass="38158">MSGEGLSCNSDRADDMTLPDFLKSRRDAMQHSLGFRNRRDDARFWRKQVQYAYLAAIPPCSRAANSVDRSALDPERQRLKLRFESGAESDALFIFPTSDKPLPAVLMLHDHGGEFDIGWQKMSADSAGRHWVDRYYGGVFAADRLAAQGFAVLVVDAFGWGSRYAGGFEAQQANAANAMQLGWSLAGIVASEDVQAARWLAQQDGVDPNRVASWGFSFGAFRAWQVAALCPDIKASVSIAWMARRHGLMLEGNKLLLGQSYFYMLHPSLTGALDFPDMAGAGAGKPLFMRCGDADPLFPAQSVVGAYQDLSDIWADFDAKVDCTLFTGGHECSPDVQDQAARFLARCM</sequence>
<dbReference type="AlphaFoldDB" id="A0A5B8IXN7"/>
<dbReference type="Gene3D" id="3.40.50.1820">
    <property type="entry name" value="alpha/beta hydrolase"/>
    <property type="match status" value="1"/>
</dbReference>
<protein>
    <submittedName>
        <fullName evidence="3">Hydrolase</fullName>
    </submittedName>
</protein>
<dbReference type="SUPFAM" id="SSF53474">
    <property type="entry name" value="alpha/beta-Hydrolases"/>
    <property type="match status" value="1"/>
</dbReference>
<name>A0A5B8IXN7_9RHOB</name>